<organism evidence="3 4">
    <name type="scientific">Algoriphagus alkaliphilus</name>
    <dbReference type="NCBI Taxonomy" id="279824"/>
    <lineage>
        <taxon>Bacteria</taxon>
        <taxon>Pseudomonadati</taxon>
        <taxon>Bacteroidota</taxon>
        <taxon>Cytophagia</taxon>
        <taxon>Cytophagales</taxon>
        <taxon>Cyclobacteriaceae</taxon>
        <taxon>Algoriphagus</taxon>
    </lineage>
</organism>
<dbReference type="AlphaFoldDB" id="A0A1G5XHL9"/>
<feature type="chain" id="PRO_5011620161" description="Type 9 secretion system plug protein N-terminal domain-containing protein" evidence="1">
    <location>
        <begin position="23"/>
        <end position="424"/>
    </location>
</feature>
<protein>
    <recommendedName>
        <fullName evidence="2">Type 9 secretion system plug protein N-terminal domain-containing protein</fullName>
    </recommendedName>
</protein>
<dbReference type="OrthoDB" id="1522602at2"/>
<evidence type="ECO:0000256" key="1">
    <source>
        <dbReference type="SAM" id="SignalP"/>
    </source>
</evidence>
<dbReference type="STRING" id="279824.SAMN03080617_01804"/>
<keyword evidence="4" id="KW-1185">Reference proteome</keyword>
<evidence type="ECO:0000313" key="4">
    <source>
        <dbReference type="Proteomes" id="UP000198756"/>
    </source>
</evidence>
<evidence type="ECO:0000259" key="2">
    <source>
        <dbReference type="Pfam" id="PF17116"/>
    </source>
</evidence>
<evidence type="ECO:0000313" key="3">
    <source>
        <dbReference type="EMBL" id="SDA69948.1"/>
    </source>
</evidence>
<keyword evidence="1" id="KW-0732">Signal</keyword>
<reference evidence="4" key="1">
    <citation type="submission" date="2016-10" db="EMBL/GenBank/DDBJ databases">
        <authorList>
            <person name="Varghese N."/>
            <person name="Submissions S."/>
        </authorList>
    </citation>
    <scope>NUCLEOTIDE SEQUENCE [LARGE SCALE GENOMIC DNA]</scope>
    <source>
        <strain evidence="4">DSM 22703</strain>
    </source>
</reference>
<feature type="signal peptide" evidence="1">
    <location>
        <begin position="1"/>
        <end position="22"/>
    </location>
</feature>
<dbReference type="InterPro" id="IPR031345">
    <property type="entry name" value="T9SS_Plug_N"/>
</dbReference>
<name>A0A1G5XHL9_9BACT</name>
<dbReference type="Pfam" id="PF17116">
    <property type="entry name" value="T9SS_plug_1st"/>
    <property type="match status" value="1"/>
</dbReference>
<feature type="domain" description="Type 9 secretion system plug protein N-terminal" evidence="2">
    <location>
        <begin position="36"/>
        <end position="159"/>
    </location>
</feature>
<dbReference type="RefSeq" id="WP_092729615.1">
    <property type="nucleotide sequence ID" value="NZ_FMXE01000010.1"/>
</dbReference>
<dbReference type="Proteomes" id="UP000198756">
    <property type="component" value="Unassembled WGS sequence"/>
</dbReference>
<sequence>MLRKILICASSITLLLTSSAFSQVFEDRVYSEHVLSVRLFPQGSQQDSQLDAPVVSINDSKSLVLLFDDIAYDPEQYSAKLIHCDVDWKKSALRNNDFSISFNEYNIQEYSYSVNTRIPYIHYSFTVPRVTKSGNYVLKVYRNRNEDDVILTRRFMVYEDLFSIGASIVPPTQTEDRRTLQQINVVVNYSKVDLIDPTTQVSVVIRQNQRWDNAKYLNKPTFLNQISKSIRYEPFDGGSTFRAGNEFRFVDLRFIRATGVNIAEIKVEETAIFANALADRPRPGGVYSQYLDMNGQYMIYTNDRPGGNPEVESEYIYTTFYLQAEAGRDIRMLGALTAWGKSPESKMVYEPKTGLYTTSILMKQGWYDYQYAFSTGAGFDSYPIEGSFFETENEYEVLVYYRALGSRYDQLVGYVYLHPNRRRI</sequence>
<gene>
    <name evidence="3" type="ORF">SAMN03080617_01804</name>
</gene>
<proteinExistence type="predicted"/>
<dbReference type="EMBL" id="FMXE01000010">
    <property type="protein sequence ID" value="SDA69948.1"/>
    <property type="molecule type" value="Genomic_DNA"/>
</dbReference>
<accession>A0A1G5XHL9</accession>